<keyword evidence="6" id="KW-0808">Transferase</keyword>
<gene>
    <name evidence="14" type="primary">phoR</name>
    <name evidence="14" type="ORF">NT2_01_00610</name>
</gene>
<evidence type="ECO:0000256" key="3">
    <source>
        <dbReference type="ARBA" id="ARBA00012438"/>
    </source>
</evidence>
<sequence>MNKRRPLPWPGIALATVSSIVLLIWGTGLDLVIANFLLWIGSLWISRPEPVIAQPSQDRMVFRRDSMRSLIEHSGLPLIMLDRNRIIVANSAARETLGRHIVGQDARVALRHPDAIALLDEAGGGSATIKGLTGPRSIWHMSRYPVDERYWIIELINRTAEADISRAHTDFVANASHELRTPLSSIIGYVETLVDMADQVDAETAARFHGTVLKEANRLQTLVDDLMSLSRIEAEKHDLPATEIELNGLAAQAARDAGMPDDRARIAVEQCETPLVIRGDRQQLEQLVRNLVDNGLKYGDPEGTVSVTLSRDESGGVVLKVQDQGEGISPEHLPHLTRRFYRTDPGRSQAAGGTGLGLAIVKHIVERHKGRLDIASTPGKGTCITVRFPGLQNDTATLS</sequence>
<evidence type="ECO:0000256" key="5">
    <source>
        <dbReference type="ARBA" id="ARBA00022553"/>
    </source>
</evidence>
<dbReference type="GO" id="GO:0005524">
    <property type="term" value="F:ATP binding"/>
    <property type="evidence" value="ECO:0007669"/>
    <property type="project" value="UniProtKB-KW"/>
</dbReference>
<dbReference type="AlphaFoldDB" id="U2ZXP2"/>
<proteinExistence type="predicted"/>
<evidence type="ECO:0000256" key="10">
    <source>
        <dbReference type="ARBA" id="ARBA00023012"/>
    </source>
</evidence>
<dbReference type="InterPro" id="IPR005467">
    <property type="entry name" value="His_kinase_dom"/>
</dbReference>
<dbReference type="FunFam" id="1.10.287.130:FF:000008">
    <property type="entry name" value="Two-component sensor histidine kinase"/>
    <property type="match status" value="1"/>
</dbReference>
<dbReference type="Pfam" id="PF00512">
    <property type="entry name" value="HisKA"/>
    <property type="match status" value="1"/>
</dbReference>
<comment type="catalytic activity">
    <reaction evidence="1">
        <text>ATP + protein L-histidine = ADP + protein N-phospho-L-histidine.</text>
        <dbReference type="EC" id="2.7.13.3"/>
    </reaction>
</comment>
<evidence type="ECO:0000313" key="14">
    <source>
        <dbReference type="EMBL" id="GAD47293.1"/>
    </source>
</evidence>
<dbReference type="InterPro" id="IPR003594">
    <property type="entry name" value="HATPase_dom"/>
</dbReference>
<dbReference type="PANTHER" id="PTHR45453:SF1">
    <property type="entry name" value="PHOSPHATE REGULON SENSOR PROTEIN PHOR"/>
    <property type="match status" value="1"/>
</dbReference>
<keyword evidence="7" id="KW-0547">Nucleotide-binding</keyword>
<dbReference type="RefSeq" id="WP_021688200.1">
    <property type="nucleotide sequence ID" value="NZ_BASZ01000001.1"/>
</dbReference>
<evidence type="ECO:0000256" key="12">
    <source>
        <dbReference type="SAM" id="Phobius"/>
    </source>
</evidence>
<dbReference type="SMART" id="SM00388">
    <property type="entry name" value="HisKA"/>
    <property type="match status" value="1"/>
</dbReference>
<keyword evidence="15" id="KW-1185">Reference proteome</keyword>
<evidence type="ECO:0000256" key="8">
    <source>
        <dbReference type="ARBA" id="ARBA00022777"/>
    </source>
</evidence>
<evidence type="ECO:0000256" key="6">
    <source>
        <dbReference type="ARBA" id="ARBA00022679"/>
    </source>
</evidence>
<dbReference type="GO" id="GO:0005886">
    <property type="term" value="C:plasma membrane"/>
    <property type="evidence" value="ECO:0007669"/>
    <property type="project" value="UniProtKB-SubCell"/>
</dbReference>
<dbReference type="InterPro" id="IPR004358">
    <property type="entry name" value="Sig_transdc_His_kin-like_C"/>
</dbReference>
<dbReference type="InterPro" id="IPR036890">
    <property type="entry name" value="HATPase_C_sf"/>
</dbReference>
<dbReference type="PRINTS" id="PR00344">
    <property type="entry name" value="BCTRLSENSOR"/>
</dbReference>
<dbReference type="eggNOG" id="COG5002">
    <property type="taxonomic scope" value="Bacteria"/>
</dbReference>
<keyword evidence="10" id="KW-0902">Two-component regulatory system</keyword>
<feature type="domain" description="Histidine kinase" evidence="13">
    <location>
        <begin position="174"/>
        <end position="392"/>
    </location>
</feature>
<dbReference type="CDD" id="cd00082">
    <property type="entry name" value="HisKA"/>
    <property type="match status" value="1"/>
</dbReference>
<evidence type="ECO:0000256" key="9">
    <source>
        <dbReference type="ARBA" id="ARBA00022840"/>
    </source>
</evidence>
<keyword evidence="9" id="KW-0067">ATP-binding</keyword>
<evidence type="ECO:0000256" key="4">
    <source>
        <dbReference type="ARBA" id="ARBA00022475"/>
    </source>
</evidence>
<dbReference type="Gene3D" id="1.10.287.130">
    <property type="match status" value="1"/>
</dbReference>
<dbReference type="Pfam" id="PF02518">
    <property type="entry name" value="HATPase_c"/>
    <property type="match status" value="1"/>
</dbReference>
<dbReference type="GO" id="GO:0016036">
    <property type="term" value="P:cellular response to phosphate starvation"/>
    <property type="evidence" value="ECO:0007669"/>
    <property type="project" value="TreeGrafter"/>
</dbReference>
<dbReference type="GO" id="GO:0004721">
    <property type="term" value="F:phosphoprotein phosphatase activity"/>
    <property type="evidence" value="ECO:0007669"/>
    <property type="project" value="TreeGrafter"/>
</dbReference>
<keyword evidence="4" id="KW-1003">Cell membrane</keyword>
<dbReference type="SUPFAM" id="SSF55874">
    <property type="entry name" value="ATPase domain of HSP90 chaperone/DNA topoisomerase II/histidine kinase"/>
    <property type="match status" value="1"/>
</dbReference>
<reference evidence="14 15" key="1">
    <citation type="submission" date="2013-09" db="EMBL/GenBank/DDBJ databases">
        <title>Whole genome shotgun sequence of Novosphingobium tardaugens NBRC 16725.</title>
        <authorList>
            <person name="Isaki S."/>
            <person name="Hosoyama A."/>
            <person name="Tsuchikane K."/>
            <person name="Katsumata H."/>
            <person name="Ando Y."/>
            <person name="Yamazaki S."/>
            <person name="Fujita N."/>
        </authorList>
    </citation>
    <scope>NUCLEOTIDE SEQUENCE [LARGE SCALE GENOMIC DNA]</scope>
    <source>
        <strain evidence="14 15">NBRC 16725</strain>
    </source>
</reference>
<organism evidence="14 15">
    <name type="scientific">Caenibius tardaugens NBRC 16725</name>
    <dbReference type="NCBI Taxonomy" id="1219035"/>
    <lineage>
        <taxon>Bacteria</taxon>
        <taxon>Pseudomonadati</taxon>
        <taxon>Pseudomonadota</taxon>
        <taxon>Alphaproteobacteria</taxon>
        <taxon>Sphingomonadales</taxon>
        <taxon>Erythrobacteraceae</taxon>
        <taxon>Caenibius</taxon>
    </lineage>
</organism>
<dbReference type="SUPFAM" id="SSF47384">
    <property type="entry name" value="Homodimeric domain of signal transducing histidine kinase"/>
    <property type="match status" value="1"/>
</dbReference>
<evidence type="ECO:0000256" key="2">
    <source>
        <dbReference type="ARBA" id="ARBA00004236"/>
    </source>
</evidence>
<keyword evidence="12" id="KW-0812">Transmembrane</keyword>
<evidence type="ECO:0000256" key="11">
    <source>
        <dbReference type="ARBA" id="ARBA00023136"/>
    </source>
</evidence>
<keyword evidence="11 12" id="KW-0472">Membrane</keyword>
<dbReference type="InterPro" id="IPR036097">
    <property type="entry name" value="HisK_dim/P_sf"/>
</dbReference>
<dbReference type="InterPro" id="IPR000014">
    <property type="entry name" value="PAS"/>
</dbReference>
<evidence type="ECO:0000256" key="7">
    <source>
        <dbReference type="ARBA" id="ARBA00022741"/>
    </source>
</evidence>
<dbReference type="Proteomes" id="UP000016568">
    <property type="component" value="Unassembled WGS sequence"/>
</dbReference>
<feature type="transmembrane region" description="Helical" evidence="12">
    <location>
        <begin position="12"/>
        <end position="45"/>
    </location>
</feature>
<accession>U2ZXP2</accession>
<keyword evidence="12" id="KW-1133">Transmembrane helix</keyword>
<dbReference type="EMBL" id="BASZ01000001">
    <property type="protein sequence ID" value="GAD47293.1"/>
    <property type="molecule type" value="Genomic_DNA"/>
</dbReference>
<dbReference type="GO" id="GO:0000155">
    <property type="term" value="F:phosphorelay sensor kinase activity"/>
    <property type="evidence" value="ECO:0007669"/>
    <property type="project" value="InterPro"/>
</dbReference>
<dbReference type="Gene3D" id="3.30.565.10">
    <property type="entry name" value="Histidine kinase-like ATPase, C-terminal domain"/>
    <property type="match status" value="1"/>
</dbReference>
<evidence type="ECO:0000313" key="15">
    <source>
        <dbReference type="Proteomes" id="UP000016568"/>
    </source>
</evidence>
<evidence type="ECO:0000256" key="1">
    <source>
        <dbReference type="ARBA" id="ARBA00000085"/>
    </source>
</evidence>
<dbReference type="FunFam" id="3.30.565.10:FF:000006">
    <property type="entry name" value="Sensor histidine kinase WalK"/>
    <property type="match status" value="1"/>
</dbReference>
<dbReference type="InterPro" id="IPR050351">
    <property type="entry name" value="BphY/WalK/GraS-like"/>
</dbReference>
<dbReference type="SMART" id="SM00387">
    <property type="entry name" value="HATPase_c"/>
    <property type="match status" value="1"/>
</dbReference>
<comment type="caution">
    <text evidence="14">The sequence shown here is derived from an EMBL/GenBank/DDBJ whole genome shotgun (WGS) entry which is preliminary data.</text>
</comment>
<protein>
    <recommendedName>
        <fullName evidence="3">histidine kinase</fullName>
        <ecNumber evidence="3">2.7.13.3</ecNumber>
    </recommendedName>
</protein>
<dbReference type="InterPro" id="IPR003661">
    <property type="entry name" value="HisK_dim/P_dom"/>
</dbReference>
<keyword evidence="8 14" id="KW-0418">Kinase</keyword>
<evidence type="ECO:0000259" key="13">
    <source>
        <dbReference type="PROSITE" id="PS50109"/>
    </source>
</evidence>
<keyword evidence="5" id="KW-0597">Phosphoprotein</keyword>
<name>U2ZXP2_9SPHN</name>
<dbReference type="PANTHER" id="PTHR45453">
    <property type="entry name" value="PHOSPHATE REGULON SENSOR PROTEIN PHOR"/>
    <property type="match status" value="1"/>
</dbReference>
<dbReference type="PROSITE" id="PS50109">
    <property type="entry name" value="HIS_KIN"/>
    <property type="match status" value="1"/>
</dbReference>
<dbReference type="EC" id="2.7.13.3" evidence="3"/>
<dbReference type="KEGG" id="ntd:EGO55_16860"/>
<comment type="subcellular location">
    <subcellularLocation>
        <location evidence="2">Cell membrane</location>
    </subcellularLocation>
</comment>
<dbReference type="OrthoDB" id="9797304at2"/>
<dbReference type="Pfam" id="PF13188">
    <property type="entry name" value="PAS_8"/>
    <property type="match status" value="1"/>
</dbReference>